<feature type="compositionally biased region" description="Pro residues" evidence="2">
    <location>
        <begin position="582"/>
        <end position="602"/>
    </location>
</feature>
<dbReference type="RefSeq" id="WP_330092644.1">
    <property type="nucleotide sequence ID" value="NZ_JAUZMY010000015.1"/>
</dbReference>
<feature type="compositionally biased region" description="Polar residues" evidence="2">
    <location>
        <begin position="1708"/>
        <end position="1722"/>
    </location>
</feature>
<dbReference type="PANTHER" id="PTHR48125:SF10">
    <property type="entry name" value="OS12G0136300 PROTEIN"/>
    <property type="match status" value="1"/>
</dbReference>
<feature type="compositionally biased region" description="Basic and acidic residues" evidence="2">
    <location>
        <begin position="3075"/>
        <end position="3086"/>
    </location>
</feature>
<feature type="compositionally biased region" description="Basic and acidic residues" evidence="2">
    <location>
        <begin position="322"/>
        <end position="348"/>
    </location>
</feature>
<feature type="region of interest" description="Disordered" evidence="2">
    <location>
        <begin position="3228"/>
        <end position="3270"/>
    </location>
</feature>
<feature type="compositionally biased region" description="Basic and acidic residues" evidence="2">
    <location>
        <begin position="191"/>
        <end position="201"/>
    </location>
</feature>
<feature type="region of interest" description="Disordered" evidence="2">
    <location>
        <begin position="1295"/>
        <end position="1392"/>
    </location>
</feature>
<feature type="compositionally biased region" description="Basic and acidic residues" evidence="2">
    <location>
        <begin position="1684"/>
        <end position="1694"/>
    </location>
</feature>
<proteinExistence type="predicted"/>
<feature type="compositionally biased region" description="Low complexity" evidence="2">
    <location>
        <begin position="2434"/>
        <end position="2449"/>
    </location>
</feature>
<feature type="region of interest" description="Disordered" evidence="2">
    <location>
        <begin position="172"/>
        <end position="617"/>
    </location>
</feature>
<gene>
    <name evidence="3" type="ORF">Q8791_16725</name>
</gene>
<feature type="compositionally biased region" description="Low complexity" evidence="2">
    <location>
        <begin position="3254"/>
        <end position="3270"/>
    </location>
</feature>
<feature type="compositionally biased region" description="Basic and acidic residues" evidence="2">
    <location>
        <begin position="647"/>
        <end position="671"/>
    </location>
</feature>
<feature type="compositionally biased region" description="Basic and acidic residues" evidence="2">
    <location>
        <begin position="2923"/>
        <end position="2956"/>
    </location>
</feature>
<dbReference type="PANTHER" id="PTHR48125">
    <property type="entry name" value="LP07818P1"/>
    <property type="match status" value="1"/>
</dbReference>
<feature type="region of interest" description="Disordered" evidence="2">
    <location>
        <begin position="2834"/>
        <end position="2966"/>
    </location>
</feature>
<feature type="compositionally biased region" description="Pro residues" evidence="2">
    <location>
        <begin position="749"/>
        <end position="765"/>
    </location>
</feature>
<keyword evidence="4" id="KW-1185">Reference proteome</keyword>
<evidence type="ECO:0000313" key="4">
    <source>
        <dbReference type="Proteomes" id="UP001356095"/>
    </source>
</evidence>
<sequence length="3438" mass="356155">MFGRHNDEFLTPYNPASPLGAGAFDNAAKAATARQDFGDLFARNFGEHLGESAARDLGRDYADTLARHWNNPNLGQHLRETIGDRLPPHMRDHLSDVPVNLQKPLNDYFSTTGAYAQQTGGNIGSGALEGYLGEGLGSLADGRGWEASVFSATAGASQAGIQQGATDGALHGLDLFNNKDTPDLATPPPRTESDSSIERGSDPPWNGNGWPPSESGSDRWDYGPDGENRGGEDRAGRDRDGGPDRNVPPATATNGTGDRDATPAPSSQDDGQSTNNRDVTPAPAGQGDGQSTNDRDDTPDVDDAPDLVSDTGSDTDSDFGDPDDRDRTPDDTVRVHDDPDTRTPDTGKDPFATTDTKPLGLDNDPYLPGMNDGPLTVNFLNAIVPDNPLATPPPATDQTTPNTNHNDNPANTNPVDSTAPEPQQQDTTAPLTVAPPFGQPTPPPTGQQPPPTAPNNPTTDNNQRPTPSERDGAAHSPQSTGDTHTPDPSVHRSADDDVPTVRTESGPPQPADTTPLPGAPDHLFPAPTPLPDSQGEQADQGAAPPARSEDQDGDRPRDNDGEQDGDRPRDSDGDRDGASPAVPVPPPLVTPPPGQVTPPPAPTAGQANPSPQTTPNRITTAIRLGELASASIKDAISGYQHAQDLVDQTREAESQGRPDADDLRTRAHEAQRGANEAYRTYDHLAQMQADLLRPDGPTTVMTVETTGGSSRDTGPVPLGGTSRDIPLGPLSTDPPARPGDDLTGNTPDPAAPPPTGSEAPPPPTPRFDYEGTVAPDRGAGESHDLGYLTTSTLLGQHMLLTEPVPDFVRDVLNSTPGMPEQVRREIGDHALDVLTREGPRRFFQGEGHTLSATDAGGTWKATFRLRPGEDGFFHVDTPASSGGGDPRSIWLHDLGPGVNSTEGGSSGPGKTVGAKLTVNPFYVGDVGGNSAGPTFSAGGRFGTDVRSTGFSAASKATSDSGLEMIGKPTVYVADLHMAASVTGPGLDAPHTPNGTGYNGLAINLPGGAVSNKDAPEHILLTDAPVGADGHRGPVNRPSSGTSHPIEVSAITPVTGAAGGTGTAGGTTAASGSGAPGSGGGRRTTSLGSWLADHLLGKGPDETRPPGHKPTRAERAAADFRGRIERAFAGDQVQQYLPQMTNSPAHLRIQTPDGRSSIMRMWSVPTEYHRKDFAPGLTDFLHRNVSQRDNSSSVTGSTVVTGTASLGFGIWLELPGGRSVRLDVPTVEYAASYESDTGVTRDQSGLTNHTVNNPAGHAAYDVKRDYYVHLQGEPNPHRFEGASVELLTIEDARLLNGEPPKAPAPEGSADGTDTAASTVQPPQPPRPPFPNLAVDHPTDLSGATLRGFGHAPPATTPPAAPGETPAQGSPAGDTSPTGTTGNNGTDGGTRAAPVPQRTFYDELAHRVLTAIADKRPGLVIPDITRTRADYATRPSHMGDDAHRTPRERYLLRRNHEIAQANTLKILNGLGESNLKSSGHDLPGDGVAIRLTEPAVIDPAMLALDKGLRPDHVTVRVAAAFGRLEHTFDTSAGGGARSTGSAGITTTKGSNFTHSVTGTVGGIIRDESSQDARGVPRVTGAPSVSLVKSWGSGHSEARSVTRSAEDTVYFIGDSDQWTSRVRFDARLFEHDDIGLARDDRHPMERGIPLLGKGMDGEASLLTPKAPPATGSSDTPARPATGADTRSTTRDTPRETAPDGITPAAPHGQDGATNPPGTEHTTTLASPEDVPPATATVVGDPTPLTPQQAEEIIRGNFVPTPRTPPAPATTAAPTTTGTTGTDDAATAVTTGGRGTDPEPPPGDNGPSTTGRGTGPEEHPRDAPSLNVRRAREIIHRGGTVERVSTDFDTRTRGRRGLLEETYRAFSSPRQGLFDGYRLKLDRFLTSSTGGGRLFENVLSSENLATNKGATGPGGARTRQDTGGGFRSPHQVRTTVATKVDVDSVTDFRAVDAQIQWNGVQEIKLSTSSTKTDSLTLRGGAVSGRNPNPQPGEDSLPSEAVRPTPAAGPSASRTLTSANTAATHSDTFSSAVLFVPNMEKVYAFRGSGHLTQAFEFLKNWSIGPPLNWNTRFRGWTVPVQDLVSGYFHARDAHEAGLVLDRVQRTDSGLELVPQPNPKSPETARVRPGFEHSGRQMRPADPSAALQSLVDDLAANDLELTGDSRETLLHALTTNLGNNPSPTVPVPVKVRSAGAHTEEDSAPHRMRAADGAKVYVHLDKRTGPGDARYVGGSVSYSETHTWKASDAFSESRNTVTTASVNGVLRQPLPYTGDESGPEAQPDHRPLALSPAGGVSASTKDSRSTGVTEDDSRIVKLRMKTPYVKVTAQTTLTLTLELDKPRSFVHGGDSRTAYRGSGDGGRVDTVYPSPYVVFTPPEAPAVVATGTTGGGEGGDGTAPRTGAEDAASPAGSDAGRNASDSRDPAASAATGEQGTPPAPDTATADTSSTAGTDAPRPALHYASVPDMMRDQSADGGSRAGDDSAPVLPTTVEDDARPLRNTAAVVVARTLGWTPPADASQNGRYTQAAADAAYAHVARELGLDPKYNTIDHHINTLALKAVYPSAATNDDGVGLTSMGRTEWALKVLSDTANARILDVVPGSQLSVSRTVAGTDTFGSGRTAGSGTGGELRPTGTTSGGLPYDDHRGVQTGDASVDTHTAQGSSAGGSQAVKGYPESTVLRQGPAYLIEYDATWAIGAATRLKAPGLLHQGDASLPKTPLHSRPTRWDVEHTTVRMTGWISESDAVARGILTPEQAEAMTGALDKLDTTRTSFTDSEKKYAGARTPLEGLAERYVGNPDDTGRAKAYADAATEYGQALTELDTALDSWVGAVNGARAALAAPTPEPGTAPLPPATESPAPDPHTARDDRSTPTITVTSPAAEPAPTGPRQSLVDRFRSELNLTPPSHEAPAPPAVGDGANRDGGTADTARQHARDADTDAAEVTRDLRGTRDAVGDAERALTGERPPGEAAPNARDAVTAARTAADAAHAAAVSAGEQAAEGARAGLPDTVTARVPPIVRAGEQAADPADSARGAADQRTAEVSALEGDLALLDADKGPDATAPGTPPGSAGGRDGLGEDPETREARLRDQRSGAVRTAAHLDGLAGSADTARVNAENTRDSAARAETGAKKTARDAEALRADAEAQRDRAQRASDAAARHRGAAGQAANDARTAAARADSAAAAARDVARQARDAAAAARTALDRADRITRDAERARNEARAARTEADRAIRRALAGERGTTDRTATGPRTQGNGTGPADARAARGTAAQAHREALAAAERAAAAATEARRLAALAEDLRTRADAVAAQAGAAATRAADALRAAEAAEAAARATGDAADAAAAKARSARDSADEARTSAEAAAAVAAGAAADAEKARAAAVRLAAQARTRAEAARALALALGEALRNLRGSGNGSTTAAGTAPLPSAGDGSDRSAAPAHSGRS</sequence>
<feature type="compositionally biased region" description="Low complexity" evidence="2">
    <location>
        <begin position="396"/>
        <end position="414"/>
    </location>
</feature>
<feature type="region of interest" description="Disordered" evidence="2">
    <location>
        <begin position="2376"/>
        <end position="2489"/>
    </location>
</feature>
<evidence type="ECO:0000313" key="3">
    <source>
        <dbReference type="EMBL" id="MEE2038869.1"/>
    </source>
</evidence>
<dbReference type="Proteomes" id="UP001356095">
    <property type="component" value="Unassembled WGS sequence"/>
</dbReference>
<feature type="coiled-coil region" evidence="1">
    <location>
        <begin position="3194"/>
        <end position="3228"/>
    </location>
</feature>
<feature type="region of interest" description="Disordered" evidence="2">
    <location>
        <begin position="1964"/>
        <end position="2013"/>
    </location>
</feature>
<feature type="region of interest" description="Disordered" evidence="2">
    <location>
        <begin position="1901"/>
        <end position="1927"/>
    </location>
</feature>
<feature type="region of interest" description="Disordered" evidence="2">
    <location>
        <begin position="1529"/>
        <end position="1548"/>
    </location>
</feature>
<feature type="compositionally biased region" description="Basic and acidic residues" evidence="2">
    <location>
        <begin position="547"/>
        <end position="577"/>
    </location>
</feature>
<feature type="compositionally biased region" description="Low complexity" evidence="2">
    <location>
        <begin position="3403"/>
        <end position="3417"/>
    </location>
</feature>
<feature type="region of interest" description="Disordered" evidence="2">
    <location>
        <begin position="2608"/>
        <end position="2665"/>
    </location>
</feature>
<evidence type="ECO:0000256" key="1">
    <source>
        <dbReference type="SAM" id="Coils"/>
    </source>
</evidence>
<feature type="region of interest" description="Disordered" evidence="2">
    <location>
        <begin position="643"/>
        <end position="679"/>
    </location>
</feature>
<feature type="region of interest" description="Disordered" evidence="2">
    <location>
        <begin position="2260"/>
        <end position="2304"/>
    </location>
</feature>
<organism evidence="3 4">
    <name type="scientific">Nocardiopsis codii</name>
    <dbReference type="NCBI Taxonomy" id="3065942"/>
    <lineage>
        <taxon>Bacteria</taxon>
        <taxon>Bacillati</taxon>
        <taxon>Actinomycetota</taxon>
        <taxon>Actinomycetes</taxon>
        <taxon>Streptosporangiales</taxon>
        <taxon>Nocardiopsidaceae</taxon>
        <taxon>Nocardiopsis</taxon>
    </lineage>
</organism>
<feature type="compositionally biased region" description="Pro residues" evidence="2">
    <location>
        <begin position="437"/>
        <end position="454"/>
    </location>
</feature>
<feature type="compositionally biased region" description="Low complexity" evidence="2">
    <location>
        <begin position="3019"/>
        <end position="3031"/>
    </location>
</feature>
<feature type="compositionally biased region" description="Low complexity" evidence="2">
    <location>
        <begin position="1765"/>
        <end position="1787"/>
    </location>
</feature>
<feature type="compositionally biased region" description="Pro residues" evidence="2">
    <location>
        <begin position="1320"/>
        <end position="1329"/>
    </location>
</feature>
<feature type="compositionally biased region" description="Polar residues" evidence="2">
    <location>
        <begin position="3238"/>
        <end position="3248"/>
    </location>
</feature>
<name>A0ABU7K9F0_9ACTN</name>
<feature type="region of interest" description="Disordered" evidence="2">
    <location>
        <begin position="1023"/>
        <end position="1112"/>
    </location>
</feature>
<feature type="compositionally biased region" description="Basic and acidic residues" evidence="2">
    <location>
        <begin position="3112"/>
        <end position="3147"/>
    </location>
</feature>
<accession>A0ABU7K9F0</accession>
<feature type="compositionally biased region" description="Gly residues" evidence="2">
    <location>
        <begin position="2381"/>
        <end position="2390"/>
    </location>
</feature>
<evidence type="ECO:0000256" key="2">
    <source>
        <dbReference type="SAM" id="MobiDB-lite"/>
    </source>
</evidence>
<dbReference type="EMBL" id="JAUZMY010000015">
    <property type="protein sequence ID" value="MEE2038869.1"/>
    <property type="molecule type" value="Genomic_DNA"/>
</dbReference>
<feature type="compositionally biased region" description="Low complexity" evidence="2">
    <location>
        <begin position="1360"/>
        <end position="1382"/>
    </location>
</feature>
<feature type="region of interest" description="Disordered" evidence="2">
    <location>
        <begin position="1753"/>
        <end position="1824"/>
    </location>
</feature>
<feature type="compositionally biased region" description="Low complexity" evidence="2">
    <location>
        <begin position="1536"/>
        <end position="1545"/>
    </location>
</feature>
<feature type="region of interest" description="Disordered" evidence="2">
    <location>
        <begin position="3049"/>
        <end position="3167"/>
    </location>
</feature>
<feature type="compositionally biased region" description="Low complexity" evidence="2">
    <location>
        <begin position="3158"/>
        <end position="3167"/>
    </location>
</feature>
<feature type="compositionally biased region" description="Basic and acidic residues" evidence="2">
    <location>
        <begin position="216"/>
        <end position="243"/>
    </location>
</feature>
<feature type="compositionally biased region" description="Basic and acidic residues" evidence="2">
    <location>
        <begin position="1094"/>
        <end position="1112"/>
    </location>
</feature>
<feature type="region of interest" description="Disordered" evidence="2">
    <location>
        <begin position="2336"/>
        <end position="2355"/>
    </location>
</feature>
<feature type="region of interest" description="Disordered" evidence="2">
    <location>
        <begin position="3016"/>
        <end position="3036"/>
    </location>
</feature>
<keyword evidence="1" id="KW-0175">Coiled coil</keyword>
<protein>
    <submittedName>
        <fullName evidence="3">Uncharacterized protein</fullName>
    </submittedName>
</protein>
<feature type="compositionally biased region" description="Low complexity" evidence="2">
    <location>
        <begin position="1964"/>
        <end position="1973"/>
    </location>
</feature>
<feature type="compositionally biased region" description="Polar residues" evidence="2">
    <location>
        <begin position="264"/>
        <end position="278"/>
    </location>
</feature>
<feature type="region of interest" description="Disordered" evidence="2">
    <location>
        <begin position="692"/>
        <end position="780"/>
    </location>
</feature>
<feature type="region of interest" description="Disordered" evidence="2">
    <location>
        <begin position="3403"/>
        <end position="3438"/>
    </location>
</feature>
<feature type="compositionally biased region" description="Polar residues" evidence="2">
    <location>
        <begin position="420"/>
        <end position="430"/>
    </location>
</feature>
<reference evidence="3 4" key="1">
    <citation type="submission" date="2023-08" db="EMBL/GenBank/DDBJ databases">
        <authorList>
            <person name="Girao M."/>
            <person name="Carvalho M.F."/>
        </authorList>
    </citation>
    <scope>NUCLEOTIDE SEQUENCE [LARGE SCALE GENOMIC DNA]</scope>
    <source>
        <strain evidence="3 4">CT-R113</strain>
    </source>
</reference>
<feature type="compositionally biased region" description="Polar residues" evidence="2">
    <location>
        <begin position="2290"/>
        <end position="2301"/>
    </location>
</feature>
<feature type="region of interest" description="Disordered" evidence="2">
    <location>
        <begin position="1641"/>
        <end position="1741"/>
    </location>
</feature>
<feature type="compositionally biased region" description="Pro residues" evidence="2">
    <location>
        <begin position="2837"/>
        <end position="2855"/>
    </location>
</feature>
<feature type="compositionally biased region" description="Polar residues" evidence="2">
    <location>
        <begin position="608"/>
        <end position="617"/>
    </location>
</feature>
<feature type="compositionally biased region" description="Polar residues" evidence="2">
    <location>
        <begin position="2650"/>
        <end position="2661"/>
    </location>
</feature>
<feature type="compositionally biased region" description="Polar residues" evidence="2">
    <location>
        <begin position="699"/>
        <end position="712"/>
    </location>
</feature>
<comment type="caution">
    <text evidence="3">The sequence shown here is derived from an EMBL/GenBank/DDBJ whole genome shotgun (WGS) entry which is preliminary data.</text>
</comment>